<protein>
    <submittedName>
        <fullName evidence="6">Cytochrome b5 reductase 4</fullName>
    </submittedName>
</protein>
<organism evidence="6 7">
    <name type="scientific">Porphyridium purpureum</name>
    <name type="common">Red alga</name>
    <name type="synonym">Porphyridium cruentum</name>
    <dbReference type="NCBI Taxonomy" id="35688"/>
    <lineage>
        <taxon>Eukaryota</taxon>
        <taxon>Rhodophyta</taxon>
        <taxon>Bangiophyceae</taxon>
        <taxon>Porphyridiales</taxon>
        <taxon>Porphyridiaceae</taxon>
        <taxon>Porphyridium</taxon>
    </lineage>
</organism>
<dbReference type="InterPro" id="IPR018506">
    <property type="entry name" value="Cyt_B5_heme-BS"/>
</dbReference>
<feature type="domain" description="Cytochrome b5 heme-binding" evidence="5">
    <location>
        <begin position="55"/>
        <end position="130"/>
    </location>
</feature>
<evidence type="ECO:0000313" key="7">
    <source>
        <dbReference type="Proteomes" id="UP000324585"/>
    </source>
</evidence>
<keyword evidence="3 4" id="KW-0408">Iron</keyword>
<dbReference type="GO" id="GO:0020037">
    <property type="term" value="F:heme binding"/>
    <property type="evidence" value="ECO:0007669"/>
    <property type="project" value="UniProtKB-UniRule"/>
</dbReference>
<dbReference type="PROSITE" id="PS50255">
    <property type="entry name" value="CYTOCHROME_B5_2"/>
    <property type="match status" value="1"/>
</dbReference>
<dbReference type="InterPro" id="IPR001199">
    <property type="entry name" value="Cyt_B5-like_heme/steroid-bd"/>
</dbReference>
<keyword evidence="2 4" id="KW-0479">Metal-binding</keyword>
<dbReference type="EMBL" id="VRMN01000016">
    <property type="protein sequence ID" value="KAA8491133.1"/>
    <property type="molecule type" value="Genomic_DNA"/>
</dbReference>
<name>A0A5J4YKE0_PORPP</name>
<dbReference type="PANTHER" id="PTHR46237">
    <property type="entry name" value="CYTOCHROME B5 REDUCTASE 4 FAMILY MEMBER"/>
    <property type="match status" value="1"/>
</dbReference>
<comment type="caution">
    <text evidence="6">The sequence shown here is derived from an EMBL/GenBank/DDBJ whole genome shotgun (WGS) entry which is preliminary data.</text>
</comment>
<dbReference type="Proteomes" id="UP000324585">
    <property type="component" value="Unassembled WGS sequence"/>
</dbReference>
<dbReference type="GO" id="GO:0004128">
    <property type="term" value="F:cytochrome-b5 reductase activity, acting on NAD(P)H"/>
    <property type="evidence" value="ECO:0007669"/>
    <property type="project" value="TreeGrafter"/>
</dbReference>
<dbReference type="OrthoDB" id="432299at2759"/>
<dbReference type="PROSITE" id="PS00191">
    <property type="entry name" value="CYTOCHROME_B5_1"/>
    <property type="match status" value="1"/>
</dbReference>
<evidence type="ECO:0000259" key="5">
    <source>
        <dbReference type="PROSITE" id="PS50255"/>
    </source>
</evidence>
<dbReference type="FunFam" id="3.10.120.10:FF:000001">
    <property type="entry name" value="Cytochrome b5 reductase 4"/>
    <property type="match status" value="1"/>
</dbReference>
<dbReference type="SUPFAM" id="SSF55856">
    <property type="entry name" value="Cytochrome b5-like heme/steroid binding domain"/>
    <property type="match status" value="1"/>
</dbReference>
<evidence type="ECO:0000256" key="2">
    <source>
        <dbReference type="ARBA" id="ARBA00022723"/>
    </source>
</evidence>
<comment type="similarity">
    <text evidence="4">Belongs to the cytochrome b5 family.</text>
</comment>
<keyword evidence="7" id="KW-1185">Reference proteome</keyword>
<reference evidence="7" key="1">
    <citation type="journal article" date="2019" name="Nat. Commun.">
        <title>Expansion of phycobilisome linker gene families in mesophilic red algae.</title>
        <authorList>
            <person name="Lee J."/>
            <person name="Kim D."/>
            <person name="Bhattacharya D."/>
            <person name="Yoon H.S."/>
        </authorList>
    </citation>
    <scope>NUCLEOTIDE SEQUENCE [LARGE SCALE GENOMIC DNA]</scope>
    <source>
        <strain evidence="7">CCMP 1328</strain>
    </source>
</reference>
<dbReference type="GO" id="GO:0046872">
    <property type="term" value="F:metal ion binding"/>
    <property type="evidence" value="ECO:0007669"/>
    <property type="project" value="UniProtKB-UniRule"/>
</dbReference>
<evidence type="ECO:0000313" key="6">
    <source>
        <dbReference type="EMBL" id="KAA8491133.1"/>
    </source>
</evidence>
<dbReference type="GO" id="GO:0005737">
    <property type="term" value="C:cytoplasm"/>
    <property type="evidence" value="ECO:0007669"/>
    <property type="project" value="TreeGrafter"/>
</dbReference>
<dbReference type="OMA" id="GHSQLDW"/>
<gene>
    <name evidence="6" type="ORF">FVE85_4550</name>
</gene>
<dbReference type="InterPro" id="IPR051872">
    <property type="entry name" value="Cytochrome_b5/Flavoprotein_Rdt"/>
</dbReference>
<proteinExistence type="inferred from homology"/>
<dbReference type="PANTHER" id="PTHR46237:SF1">
    <property type="entry name" value="CYTOCHROME B5 REDUCTASE 4"/>
    <property type="match status" value="1"/>
</dbReference>
<keyword evidence="1 4" id="KW-0349">Heme</keyword>
<accession>A0A5J4YKE0</accession>
<evidence type="ECO:0000256" key="1">
    <source>
        <dbReference type="ARBA" id="ARBA00022617"/>
    </source>
</evidence>
<dbReference type="SMART" id="SM01117">
    <property type="entry name" value="Cyt-b5"/>
    <property type="match status" value="1"/>
</dbReference>
<dbReference type="InterPro" id="IPR036400">
    <property type="entry name" value="Cyt_B5-like_heme/steroid_sf"/>
</dbReference>
<evidence type="ECO:0000256" key="4">
    <source>
        <dbReference type="RuleBase" id="RU362121"/>
    </source>
</evidence>
<dbReference type="Gene3D" id="3.10.120.10">
    <property type="entry name" value="Cytochrome b5-like heme/steroid binding domain"/>
    <property type="match status" value="1"/>
</dbReference>
<evidence type="ECO:0000256" key="3">
    <source>
        <dbReference type="ARBA" id="ARBA00023004"/>
    </source>
</evidence>
<sequence>MGDADPNATNAQAAIPAVPADQMKVSGGRQKVPLKPGFSQLDWIRKHAALPMPRIRTVKLEELRAHQSREFAWTAIRGLVYDISFYIDFHPGGDKLMLAAGKDGTSLFDKYHAWVNIDSLMQKCVVGYLVSDDHR</sequence>
<dbReference type="AlphaFoldDB" id="A0A5J4YKE0"/>
<dbReference type="Pfam" id="PF00173">
    <property type="entry name" value="Cyt-b5"/>
    <property type="match status" value="1"/>
</dbReference>